<feature type="region of interest" description="Disordered" evidence="1">
    <location>
        <begin position="299"/>
        <end position="346"/>
    </location>
</feature>
<name>A0A5A8E5R8_CAFRO</name>
<evidence type="ECO:0000313" key="2">
    <source>
        <dbReference type="EMBL" id="KAA0172789.1"/>
    </source>
</evidence>
<proteinExistence type="predicted"/>
<dbReference type="Proteomes" id="UP000322899">
    <property type="component" value="Unassembled WGS sequence"/>
</dbReference>
<gene>
    <name evidence="2" type="ORF">FNF27_05769</name>
</gene>
<dbReference type="EMBL" id="VLTO01000043">
    <property type="protein sequence ID" value="KAA0172789.1"/>
    <property type="molecule type" value="Genomic_DNA"/>
</dbReference>
<sequence length="346" mass="34618">MVMQRIPASPANARVMGDDYVVTPVRRSFRVGMRHAEKAKKAAAEAAAAAAGTSATAQQASGARATSCSSSSSTLKVASTGHLELVKEESAEAEAEAEADMQEGTAGGQSRPGGAGQALATPTSVTGAASGAHGAAGMSLRSRSMKKVVAKSGTPCGKLPSTVPAAASAGQADRSSAAASFLGAGGQSAVAATRDATAACAGAEADADADADDADVDADFEAEVELGRPCRGGSAADADAEAHSDMGNGWLQRLSPGTLRRLGIDVVTLRAGESFAFLPNEAVSSLGVEVVGGFQKQRPAAARQGARHHRGDDVHHDSCRDGDGAESASSTPLTVKPPTRLGVTRL</sequence>
<feature type="region of interest" description="Disordered" evidence="1">
    <location>
        <begin position="55"/>
        <end position="74"/>
    </location>
</feature>
<feature type="region of interest" description="Disordered" evidence="1">
    <location>
        <begin position="88"/>
        <end position="143"/>
    </location>
</feature>
<dbReference type="AlphaFoldDB" id="A0A5A8E5R8"/>
<reference evidence="2 3" key="1">
    <citation type="submission" date="2019-07" db="EMBL/GenBank/DDBJ databases">
        <title>Genomes of Cafeteria roenbergensis.</title>
        <authorList>
            <person name="Fischer M.G."/>
            <person name="Hackl T."/>
            <person name="Roman M."/>
        </authorList>
    </citation>
    <scope>NUCLEOTIDE SEQUENCE [LARGE SCALE GENOMIC DNA]</scope>
    <source>
        <strain evidence="2 3">E4-10P</strain>
    </source>
</reference>
<evidence type="ECO:0000256" key="1">
    <source>
        <dbReference type="SAM" id="MobiDB-lite"/>
    </source>
</evidence>
<feature type="compositionally biased region" description="Gly residues" evidence="1">
    <location>
        <begin position="105"/>
        <end position="116"/>
    </location>
</feature>
<evidence type="ECO:0000313" key="3">
    <source>
        <dbReference type="Proteomes" id="UP000322899"/>
    </source>
</evidence>
<protein>
    <submittedName>
        <fullName evidence="2">Uncharacterized protein</fullName>
    </submittedName>
</protein>
<comment type="caution">
    <text evidence="2">The sequence shown here is derived from an EMBL/GenBank/DDBJ whole genome shotgun (WGS) entry which is preliminary data.</text>
</comment>
<feature type="compositionally biased region" description="Basic and acidic residues" evidence="1">
    <location>
        <begin position="310"/>
        <end position="323"/>
    </location>
</feature>
<feature type="compositionally biased region" description="Acidic residues" evidence="1">
    <location>
        <begin position="91"/>
        <end position="101"/>
    </location>
</feature>
<accession>A0A5A8E5R8</accession>
<organism evidence="2 3">
    <name type="scientific">Cafeteria roenbergensis</name>
    <name type="common">Marine flagellate</name>
    <dbReference type="NCBI Taxonomy" id="33653"/>
    <lineage>
        <taxon>Eukaryota</taxon>
        <taxon>Sar</taxon>
        <taxon>Stramenopiles</taxon>
        <taxon>Bigyra</taxon>
        <taxon>Opalozoa</taxon>
        <taxon>Bicosoecida</taxon>
        <taxon>Cafeteriaceae</taxon>
        <taxon>Cafeteria</taxon>
    </lineage>
</organism>
<feature type="compositionally biased region" description="Low complexity" evidence="1">
    <location>
        <begin position="127"/>
        <end position="137"/>
    </location>
</feature>